<accession>A0A918LVL3</accession>
<dbReference type="Proteomes" id="UP000646776">
    <property type="component" value="Unassembled WGS sequence"/>
</dbReference>
<sequence>MAHTFEELVQKQRAADEAHVRVLQLRDAYGAPTATPWSETQSGTYETAWRAWRDLARDVQAAVTEYAKAEGTARNDVEAEVKRTAKSPEGADEPEGPEGPQGPEGP</sequence>
<organism evidence="2 3">
    <name type="scientific">Streptomyces phaeofaciens</name>
    <dbReference type="NCBI Taxonomy" id="68254"/>
    <lineage>
        <taxon>Bacteria</taxon>
        <taxon>Bacillati</taxon>
        <taxon>Actinomycetota</taxon>
        <taxon>Actinomycetes</taxon>
        <taxon>Kitasatosporales</taxon>
        <taxon>Streptomycetaceae</taxon>
        <taxon>Streptomyces</taxon>
    </lineage>
</organism>
<comment type="caution">
    <text evidence="2">The sequence shown here is derived from an EMBL/GenBank/DDBJ whole genome shotgun (WGS) entry which is preliminary data.</text>
</comment>
<keyword evidence="3" id="KW-1185">Reference proteome</keyword>
<evidence type="ECO:0000256" key="1">
    <source>
        <dbReference type="SAM" id="MobiDB-lite"/>
    </source>
</evidence>
<reference evidence="2" key="2">
    <citation type="submission" date="2020-09" db="EMBL/GenBank/DDBJ databases">
        <authorList>
            <person name="Sun Q."/>
            <person name="Ohkuma M."/>
        </authorList>
    </citation>
    <scope>NUCLEOTIDE SEQUENCE</scope>
    <source>
        <strain evidence="2">JCM 4125</strain>
    </source>
</reference>
<name>A0A918LVL3_9ACTN</name>
<proteinExistence type="predicted"/>
<evidence type="ECO:0000313" key="2">
    <source>
        <dbReference type="EMBL" id="GGT56388.1"/>
    </source>
</evidence>
<gene>
    <name evidence="2" type="ORF">GCM10010226_36980</name>
</gene>
<feature type="compositionally biased region" description="Basic and acidic residues" evidence="1">
    <location>
        <begin position="68"/>
        <end position="83"/>
    </location>
</feature>
<dbReference type="RefSeq" id="WP_189712388.1">
    <property type="nucleotide sequence ID" value="NZ_BMSA01000010.1"/>
</dbReference>
<dbReference type="EMBL" id="BMSA01000010">
    <property type="protein sequence ID" value="GGT56388.1"/>
    <property type="molecule type" value="Genomic_DNA"/>
</dbReference>
<evidence type="ECO:0000313" key="3">
    <source>
        <dbReference type="Proteomes" id="UP000646776"/>
    </source>
</evidence>
<reference evidence="2" key="1">
    <citation type="journal article" date="2014" name="Int. J. Syst. Evol. Microbiol.">
        <title>Complete genome sequence of Corynebacterium casei LMG S-19264T (=DSM 44701T), isolated from a smear-ripened cheese.</title>
        <authorList>
            <consortium name="US DOE Joint Genome Institute (JGI-PGF)"/>
            <person name="Walter F."/>
            <person name="Albersmeier A."/>
            <person name="Kalinowski J."/>
            <person name="Ruckert C."/>
        </authorList>
    </citation>
    <scope>NUCLEOTIDE SEQUENCE</scope>
    <source>
        <strain evidence="2">JCM 4125</strain>
    </source>
</reference>
<protein>
    <submittedName>
        <fullName evidence="2">Uncharacterized protein</fullName>
    </submittedName>
</protein>
<feature type="region of interest" description="Disordered" evidence="1">
    <location>
        <begin position="68"/>
        <end position="106"/>
    </location>
</feature>
<dbReference type="AlphaFoldDB" id="A0A918LVL3"/>